<dbReference type="GO" id="GO:0017004">
    <property type="term" value="P:cytochrome complex assembly"/>
    <property type="evidence" value="ECO:0007669"/>
    <property type="project" value="UniProtKB-KW"/>
</dbReference>
<dbReference type="CDD" id="cd02966">
    <property type="entry name" value="TlpA_like_family"/>
    <property type="match status" value="1"/>
</dbReference>
<name>A0A929PY25_9SPHI</name>
<evidence type="ECO:0000313" key="7">
    <source>
        <dbReference type="Proteomes" id="UP000622475"/>
    </source>
</evidence>
<dbReference type="PROSITE" id="PS51352">
    <property type="entry name" value="THIOREDOXIN_2"/>
    <property type="match status" value="1"/>
</dbReference>
<comment type="caution">
    <text evidence="6">The sequence shown here is derived from an EMBL/GenBank/DDBJ whole genome shotgun (WGS) entry which is preliminary data.</text>
</comment>
<reference evidence="6" key="1">
    <citation type="submission" date="2020-10" db="EMBL/GenBank/DDBJ databases">
        <title>Mucilaginibacter mali sp. nov., isolated from rhizosphere soil of apple orchard.</title>
        <authorList>
            <person name="Lee J.-S."/>
            <person name="Kim H.S."/>
            <person name="Kim J.-S."/>
        </authorList>
    </citation>
    <scope>NUCLEOTIDE SEQUENCE</scope>
    <source>
        <strain evidence="6">KCTC 22746</strain>
    </source>
</reference>
<protein>
    <submittedName>
        <fullName evidence="6">TlpA family protein disulfide reductase</fullName>
    </submittedName>
</protein>
<dbReference type="EMBL" id="JADFFL010000004">
    <property type="protein sequence ID" value="MBE9662887.1"/>
    <property type="molecule type" value="Genomic_DNA"/>
</dbReference>
<proteinExistence type="predicted"/>
<keyword evidence="4" id="KW-0676">Redox-active center</keyword>
<keyword evidence="2" id="KW-0201">Cytochrome c-type biogenesis</keyword>
<dbReference type="GO" id="GO:0030313">
    <property type="term" value="C:cell envelope"/>
    <property type="evidence" value="ECO:0007669"/>
    <property type="project" value="UniProtKB-SubCell"/>
</dbReference>
<organism evidence="6 7">
    <name type="scientific">Mucilaginibacter myungsuensis</name>
    <dbReference type="NCBI Taxonomy" id="649104"/>
    <lineage>
        <taxon>Bacteria</taxon>
        <taxon>Pseudomonadati</taxon>
        <taxon>Bacteroidota</taxon>
        <taxon>Sphingobacteriia</taxon>
        <taxon>Sphingobacteriales</taxon>
        <taxon>Sphingobacteriaceae</taxon>
        <taxon>Mucilaginibacter</taxon>
    </lineage>
</organism>
<evidence type="ECO:0000313" key="6">
    <source>
        <dbReference type="EMBL" id="MBE9662887.1"/>
    </source>
</evidence>
<evidence type="ECO:0000259" key="5">
    <source>
        <dbReference type="PROSITE" id="PS51352"/>
    </source>
</evidence>
<dbReference type="SUPFAM" id="SSF52833">
    <property type="entry name" value="Thioredoxin-like"/>
    <property type="match status" value="1"/>
</dbReference>
<feature type="domain" description="Thioredoxin" evidence="5">
    <location>
        <begin position="39"/>
        <end position="182"/>
    </location>
</feature>
<evidence type="ECO:0000256" key="2">
    <source>
        <dbReference type="ARBA" id="ARBA00022748"/>
    </source>
</evidence>
<dbReference type="PANTHER" id="PTHR42852:SF6">
    <property type="entry name" value="THIOL:DISULFIDE INTERCHANGE PROTEIN DSBE"/>
    <property type="match status" value="1"/>
</dbReference>
<keyword evidence="3" id="KW-1015">Disulfide bond</keyword>
<dbReference type="AlphaFoldDB" id="A0A929PY25"/>
<sequence>MKHLIIPIGVVAVSLLSSFTKELAGYTSNTPGILHTDSVAKKAAITNLSFTDEGGKPHQLIDTTKKVNMVVFWASWCSPCRMEIPNLKEIYGKADTTKLRLISISVDKDKAAWIKAMKEENMPWGQVLAEGDNLVSIKKQFGFRGIPQIYFLDKKGNILESYTGFHYDNKVGLTALVKSMVEK</sequence>
<evidence type="ECO:0000256" key="4">
    <source>
        <dbReference type="ARBA" id="ARBA00023284"/>
    </source>
</evidence>
<dbReference type="Proteomes" id="UP000622475">
    <property type="component" value="Unassembled WGS sequence"/>
</dbReference>
<dbReference type="InterPro" id="IPR012336">
    <property type="entry name" value="Thioredoxin-like_fold"/>
</dbReference>
<evidence type="ECO:0000256" key="3">
    <source>
        <dbReference type="ARBA" id="ARBA00023157"/>
    </source>
</evidence>
<dbReference type="PANTHER" id="PTHR42852">
    <property type="entry name" value="THIOL:DISULFIDE INTERCHANGE PROTEIN DSBE"/>
    <property type="match status" value="1"/>
</dbReference>
<dbReference type="InterPro" id="IPR036249">
    <property type="entry name" value="Thioredoxin-like_sf"/>
</dbReference>
<evidence type="ECO:0000256" key="1">
    <source>
        <dbReference type="ARBA" id="ARBA00004196"/>
    </source>
</evidence>
<dbReference type="InterPro" id="IPR013766">
    <property type="entry name" value="Thioredoxin_domain"/>
</dbReference>
<gene>
    <name evidence="6" type="ORF">IRJ16_13415</name>
</gene>
<keyword evidence="7" id="KW-1185">Reference proteome</keyword>
<dbReference type="InterPro" id="IPR050553">
    <property type="entry name" value="Thioredoxin_ResA/DsbE_sf"/>
</dbReference>
<dbReference type="RefSeq" id="WP_194112107.1">
    <property type="nucleotide sequence ID" value="NZ_JADFFL010000004.1"/>
</dbReference>
<comment type="subcellular location">
    <subcellularLocation>
        <location evidence="1">Cell envelope</location>
    </subcellularLocation>
</comment>
<dbReference type="Gene3D" id="3.40.30.10">
    <property type="entry name" value="Glutaredoxin"/>
    <property type="match status" value="1"/>
</dbReference>
<dbReference type="Pfam" id="PF13905">
    <property type="entry name" value="Thioredoxin_8"/>
    <property type="match status" value="1"/>
</dbReference>
<accession>A0A929PY25</accession>